<name>A0A183UKQ0_TOXCA</name>
<gene>
    <name evidence="1" type="ORF">TCNE_LOCUS9070</name>
</gene>
<dbReference type="EMBL" id="UYWY01020069">
    <property type="protein sequence ID" value="VDM40391.1"/>
    <property type="molecule type" value="Genomic_DNA"/>
</dbReference>
<reference evidence="3" key="1">
    <citation type="submission" date="2016-06" db="UniProtKB">
        <authorList>
            <consortium name="WormBaseParasite"/>
        </authorList>
    </citation>
    <scope>IDENTIFICATION</scope>
</reference>
<keyword evidence="2" id="KW-1185">Reference proteome</keyword>
<proteinExistence type="predicted"/>
<dbReference type="AlphaFoldDB" id="A0A183UKQ0"/>
<dbReference type="WBParaSite" id="TCNE_0000907001-mRNA-1">
    <property type="protein sequence ID" value="TCNE_0000907001-mRNA-1"/>
    <property type="gene ID" value="TCNE_0000907001"/>
</dbReference>
<reference evidence="1 2" key="2">
    <citation type="submission" date="2018-11" db="EMBL/GenBank/DDBJ databases">
        <authorList>
            <consortium name="Pathogen Informatics"/>
        </authorList>
    </citation>
    <scope>NUCLEOTIDE SEQUENCE [LARGE SCALE GENOMIC DNA]</scope>
</reference>
<sequence>MSRAVQLATTTNRPITVVIRLDFCGLEIDASLIDLQQGELLPEWVEMLKQWLQQPVASEMVTDETILSASERIVEHEKMLATAMQTSSIRLPG</sequence>
<accession>A0A183UKQ0</accession>
<organism evidence="2 3">
    <name type="scientific">Toxocara canis</name>
    <name type="common">Canine roundworm</name>
    <dbReference type="NCBI Taxonomy" id="6265"/>
    <lineage>
        <taxon>Eukaryota</taxon>
        <taxon>Metazoa</taxon>
        <taxon>Ecdysozoa</taxon>
        <taxon>Nematoda</taxon>
        <taxon>Chromadorea</taxon>
        <taxon>Rhabditida</taxon>
        <taxon>Spirurina</taxon>
        <taxon>Ascaridomorpha</taxon>
        <taxon>Ascaridoidea</taxon>
        <taxon>Toxocaridae</taxon>
        <taxon>Toxocara</taxon>
    </lineage>
</organism>
<evidence type="ECO:0000313" key="1">
    <source>
        <dbReference type="EMBL" id="VDM40391.1"/>
    </source>
</evidence>
<dbReference type="Proteomes" id="UP000050794">
    <property type="component" value="Unassembled WGS sequence"/>
</dbReference>
<protein>
    <submittedName>
        <fullName evidence="3">DUF1902 domain-containing protein</fullName>
    </submittedName>
</protein>
<evidence type="ECO:0000313" key="2">
    <source>
        <dbReference type="Proteomes" id="UP000050794"/>
    </source>
</evidence>
<evidence type="ECO:0000313" key="3">
    <source>
        <dbReference type="WBParaSite" id="TCNE_0000907001-mRNA-1"/>
    </source>
</evidence>